<evidence type="ECO:0000313" key="1">
    <source>
        <dbReference type="EMBL" id="KDO84347.1"/>
    </source>
</evidence>
<sequence length="131" mass="14806">MNLFLKTKDTSMFNLLLTLLGISIRLLIKLENIELNECVTMLDILLLIIHHLQCLSSILLAVGGDMAQLCQKHLKPNDFIYVTGQLHSYSKVDKNGKLCLCYKVVVEDFNYVRECGQGLAFKKSVESKSRG</sequence>
<gene>
    <name evidence="1" type="ORF">CISIN_1g0242472mg</name>
</gene>
<feature type="non-terminal residue" evidence="1">
    <location>
        <position position="131"/>
    </location>
</feature>
<evidence type="ECO:0000313" key="2">
    <source>
        <dbReference type="Proteomes" id="UP000027120"/>
    </source>
</evidence>
<accession>A0A067H9D5</accession>
<reference evidence="1 2" key="1">
    <citation type="submission" date="2014-04" db="EMBL/GenBank/DDBJ databases">
        <authorList>
            <consortium name="International Citrus Genome Consortium"/>
            <person name="Gmitter F."/>
            <person name="Chen C."/>
            <person name="Farmerie W."/>
            <person name="Harkins T."/>
            <person name="Desany B."/>
            <person name="Mohiuddin M."/>
            <person name="Kodira C."/>
            <person name="Borodovsky M."/>
            <person name="Lomsadze A."/>
            <person name="Burns P."/>
            <person name="Jenkins J."/>
            <person name="Prochnik S."/>
            <person name="Shu S."/>
            <person name="Chapman J."/>
            <person name="Pitluck S."/>
            <person name="Schmutz J."/>
            <person name="Rokhsar D."/>
        </authorList>
    </citation>
    <scope>NUCLEOTIDE SEQUENCE</scope>
</reference>
<dbReference type="EMBL" id="KK784874">
    <property type="protein sequence ID" value="KDO84347.1"/>
    <property type="molecule type" value="Genomic_DNA"/>
</dbReference>
<dbReference type="SUPFAM" id="SSF50249">
    <property type="entry name" value="Nucleic acid-binding proteins"/>
    <property type="match status" value="1"/>
</dbReference>
<dbReference type="InterPro" id="IPR012340">
    <property type="entry name" value="NA-bd_OB-fold"/>
</dbReference>
<organism evidence="1 2">
    <name type="scientific">Citrus sinensis</name>
    <name type="common">Sweet orange</name>
    <name type="synonym">Citrus aurantium var. sinensis</name>
    <dbReference type="NCBI Taxonomy" id="2711"/>
    <lineage>
        <taxon>Eukaryota</taxon>
        <taxon>Viridiplantae</taxon>
        <taxon>Streptophyta</taxon>
        <taxon>Embryophyta</taxon>
        <taxon>Tracheophyta</taxon>
        <taxon>Spermatophyta</taxon>
        <taxon>Magnoliopsida</taxon>
        <taxon>eudicotyledons</taxon>
        <taxon>Gunneridae</taxon>
        <taxon>Pentapetalae</taxon>
        <taxon>rosids</taxon>
        <taxon>malvids</taxon>
        <taxon>Sapindales</taxon>
        <taxon>Rutaceae</taxon>
        <taxon>Aurantioideae</taxon>
        <taxon>Citrus</taxon>
    </lineage>
</organism>
<dbReference type="AlphaFoldDB" id="A0A067H9D5"/>
<keyword evidence="2" id="KW-1185">Reference proteome</keyword>
<dbReference type="Proteomes" id="UP000027120">
    <property type="component" value="Unassembled WGS sequence"/>
</dbReference>
<evidence type="ECO:0008006" key="3">
    <source>
        <dbReference type="Google" id="ProtNLM"/>
    </source>
</evidence>
<proteinExistence type="predicted"/>
<protein>
    <recommendedName>
        <fullName evidence="3">OB domain-containing protein</fullName>
    </recommendedName>
</protein>
<name>A0A067H9D5_CITSI</name>